<proteinExistence type="predicted"/>
<dbReference type="EMBL" id="JACAZE010000005">
    <property type="protein sequence ID" value="KAF7317207.1"/>
    <property type="molecule type" value="Genomic_DNA"/>
</dbReference>
<evidence type="ECO:0000313" key="2">
    <source>
        <dbReference type="Proteomes" id="UP000613580"/>
    </source>
</evidence>
<dbReference type="AlphaFoldDB" id="A0A8H6WGW1"/>
<evidence type="ECO:0000313" key="1">
    <source>
        <dbReference type="EMBL" id="KAF7317207.1"/>
    </source>
</evidence>
<organism evidence="1 2">
    <name type="scientific">Mycena chlorophos</name>
    <name type="common">Agaric fungus</name>
    <name type="synonym">Agaricus chlorophos</name>
    <dbReference type="NCBI Taxonomy" id="658473"/>
    <lineage>
        <taxon>Eukaryota</taxon>
        <taxon>Fungi</taxon>
        <taxon>Dikarya</taxon>
        <taxon>Basidiomycota</taxon>
        <taxon>Agaricomycotina</taxon>
        <taxon>Agaricomycetes</taxon>
        <taxon>Agaricomycetidae</taxon>
        <taxon>Agaricales</taxon>
        <taxon>Marasmiineae</taxon>
        <taxon>Mycenaceae</taxon>
        <taxon>Mycena</taxon>
    </lineage>
</organism>
<dbReference type="Proteomes" id="UP000613580">
    <property type="component" value="Unassembled WGS sequence"/>
</dbReference>
<accession>A0A8H6WGW1</accession>
<protein>
    <submittedName>
        <fullName evidence="1">Uncharacterized protein</fullName>
    </submittedName>
</protein>
<keyword evidence="2" id="KW-1185">Reference proteome</keyword>
<name>A0A8H6WGW1_MYCCL</name>
<reference evidence="1" key="1">
    <citation type="submission" date="2020-05" db="EMBL/GenBank/DDBJ databases">
        <title>Mycena genomes resolve the evolution of fungal bioluminescence.</title>
        <authorList>
            <person name="Tsai I.J."/>
        </authorList>
    </citation>
    <scope>NUCLEOTIDE SEQUENCE</scope>
    <source>
        <strain evidence="1">110903Hualien_Pintung</strain>
    </source>
</reference>
<sequence length="139" mass="16535">MYVPVSRAFHMTIRTLTMDVNFEIPSFVEYNQKKTLERLHYELAADRFREDPQVLWARAKHRQLARVEAHHYKRAQDIEDYHTAIELKRASGKRDLREVDLDDLVYDDVEGEAEPHSKRFKVDWPVKARASGTNRLARR</sequence>
<gene>
    <name evidence="1" type="ORF">HMN09_00455700</name>
</gene>
<comment type="caution">
    <text evidence="1">The sequence shown here is derived from an EMBL/GenBank/DDBJ whole genome shotgun (WGS) entry which is preliminary data.</text>
</comment>